<keyword evidence="8 9" id="KW-0472">Membrane</keyword>
<organism evidence="10 11">
    <name type="scientific">Candidatus Yanofskybacteria bacterium RIFCSPLOWO2_01_FULL_49_25</name>
    <dbReference type="NCBI Taxonomy" id="1802701"/>
    <lineage>
        <taxon>Bacteria</taxon>
        <taxon>Candidatus Yanofskyibacteriota</taxon>
    </lineage>
</organism>
<evidence type="ECO:0000256" key="5">
    <source>
        <dbReference type="ARBA" id="ARBA00022927"/>
    </source>
</evidence>
<dbReference type="PANTHER" id="PTHR42982">
    <property type="entry name" value="SEC-INDEPENDENT PROTEIN TRANSLOCASE PROTEIN TATA"/>
    <property type="match status" value="1"/>
</dbReference>
<dbReference type="AlphaFoldDB" id="A0A1F8GXV6"/>
<evidence type="ECO:0000256" key="8">
    <source>
        <dbReference type="ARBA" id="ARBA00023136"/>
    </source>
</evidence>
<dbReference type="STRING" id="1802701.A3A33_03595"/>
<keyword evidence="3" id="KW-1003">Cell membrane</keyword>
<dbReference type="GO" id="GO:0043953">
    <property type="term" value="P:protein transport by the Tat complex"/>
    <property type="evidence" value="ECO:0007669"/>
    <property type="project" value="InterPro"/>
</dbReference>
<dbReference type="Pfam" id="PF02416">
    <property type="entry name" value="TatA_B_E"/>
    <property type="match status" value="1"/>
</dbReference>
<dbReference type="Gene3D" id="1.20.5.3310">
    <property type="match status" value="1"/>
</dbReference>
<dbReference type="InterPro" id="IPR003369">
    <property type="entry name" value="TatA/B/E"/>
</dbReference>
<dbReference type="EMBL" id="MGKP01000006">
    <property type="protein sequence ID" value="OGN29488.1"/>
    <property type="molecule type" value="Genomic_DNA"/>
</dbReference>
<dbReference type="NCBIfam" id="TIGR01411">
    <property type="entry name" value="tatAE"/>
    <property type="match status" value="1"/>
</dbReference>
<keyword evidence="5" id="KW-0653">Protein transport</keyword>
<comment type="subcellular location">
    <subcellularLocation>
        <location evidence="1">Cell membrane</location>
        <topology evidence="1">Single-pass membrane protein</topology>
    </subcellularLocation>
</comment>
<keyword evidence="7" id="KW-0811">Translocation</keyword>
<accession>A0A1F8GXV6</accession>
<evidence type="ECO:0000256" key="6">
    <source>
        <dbReference type="ARBA" id="ARBA00022989"/>
    </source>
</evidence>
<evidence type="ECO:0000313" key="10">
    <source>
        <dbReference type="EMBL" id="OGN29488.1"/>
    </source>
</evidence>
<dbReference type="InterPro" id="IPR006312">
    <property type="entry name" value="TatA/E"/>
</dbReference>
<gene>
    <name evidence="10" type="ORF">A3A33_03595</name>
</gene>
<evidence type="ECO:0000256" key="7">
    <source>
        <dbReference type="ARBA" id="ARBA00023010"/>
    </source>
</evidence>
<evidence type="ECO:0000256" key="1">
    <source>
        <dbReference type="ARBA" id="ARBA00004162"/>
    </source>
</evidence>
<sequence>MFGLGLPEILIIVLVVGILFFGSSKITEFARSIGRAAGEFKKGKKEIEKELRSGEKDIK</sequence>
<evidence type="ECO:0000256" key="9">
    <source>
        <dbReference type="SAM" id="Phobius"/>
    </source>
</evidence>
<name>A0A1F8GXV6_9BACT</name>
<evidence type="ECO:0000256" key="4">
    <source>
        <dbReference type="ARBA" id="ARBA00022692"/>
    </source>
</evidence>
<keyword evidence="2" id="KW-0813">Transport</keyword>
<keyword evidence="4 9" id="KW-0812">Transmembrane</keyword>
<reference evidence="10 11" key="1">
    <citation type="journal article" date="2016" name="Nat. Commun.">
        <title>Thousands of microbial genomes shed light on interconnected biogeochemical processes in an aquifer system.</title>
        <authorList>
            <person name="Anantharaman K."/>
            <person name="Brown C.T."/>
            <person name="Hug L.A."/>
            <person name="Sharon I."/>
            <person name="Castelle C.J."/>
            <person name="Probst A.J."/>
            <person name="Thomas B.C."/>
            <person name="Singh A."/>
            <person name="Wilkins M.J."/>
            <person name="Karaoz U."/>
            <person name="Brodie E.L."/>
            <person name="Williams K.H."/>
            <person name="Hubbard S.S."/>
            <person name="Banfield J.F."/>
        </authorList>
    </citation>
    <scope>NUCLEOTIDE SEQUENCE [LARGE SCALE GENOMIC DNA]</scope>
</reference>
<proteinExistence type="predicted"/>
<protein>
    <submittedName>
        <fullName evidence="10">Translocase</fullName>
    </submittedName>
</protein>
<dbReference type="GO" id="GO:0005886">
    <property type="term" value="C:plasma membrane"/>
    <property type="evidence" value="ECO:0007669"/>
    <property type="project" value="UniProtKB-SubCell"/>
</dbReference>
<comment type="caution">
    <text evidence="10">The sequence shown here is derived from an EMBL/GenBank/DDBJ whole genome shotgun (WGS) entry which is preliminary data.</text>
</comment>
<evidence type="ECO:0000313" key="11">
    <source>
        <dbReference type="Proteomes" id="UP000179047"/>
    </source>
</evidence>
<dbReference type="Proteomes" id="UP000179047">
    <property type="component" value="Unassembled WGS sequence"/>
</dbReference>
<dbReference type="PANTHER" id="PTHR42982:SF1">
    <property type="entry name" value="SEC-INDEPENDENT PROTEIN TRANSLOCASE PROTEIN TATA"/>
    <property type="match status" value="1"/>
</dbReference>
<feature type="transmembrane region" description="Helical" evidence="9">
    <location>
        <begin position="6"/>
        <end position="23"/>
    </location>
</feature>
<evidence type="ECO:0000256" key="2">
    <source>
        <dbReference type="ARBA" id="ARBA00022448"/>
    </source>
</evidence>
<keyword evidence="6 9" id="KW-1133">Transmembrane helix</keyword>
<evidence type="ECO:0000256" key="3">
    <source>
        <dbReference type="ARBA" id="ARBA00022475"/>
    </source>
</evidence>